<dbReference type="SUPFAM" id="SSF56112">
    <property type="entry name" value="Protein kinase-like (PK-like)"/>
    <property type="match status" value="1"/>
</dbReference>
<dbReference type="PANTHER" id="PTHR21064:SF6">
    <property type="entry name" value="AMINOGLYCOSIDE PHOSPHOTRANSFERASE DOMAIN-CONTAINING PROTEIN"/>
    <property type="match status" value="1"/>
</dbReference>
<dbReference type="Gene3D" id="3.30.200.20">
    <property type="entry name" value="Phosphorylase Kinase, domain 1"/>
    <property type="match status" value="1"/>
</dbReference>
<keyword evidence="3" id="KW-0808">Transferase</keyword>
<dbReference type="RefSeq" id="WP_126657633.1">
    <property type="nucleotide sequence ID" value="NZ_RYYR01000003.1"/>
</dbReference>
<proteinExistence type="inferred from homology"/>
<dbReference type="GO" id="GO:0009088">
    <property type="term" value="P:threonine biosynthetic process"/>
    <property type="evidence" value="ECO:0007669"/>
    <property type="project" value="TreeGrafter"/>
</dbReference>
<evidence type="ECO:0000259" key="2">
    <source>
        <dbReference type="Pfam" id="PF01636"/>
    </source>
</evidence>
<dbReference type="PANTHER" id="PTHR21064">
    <property type="entry name" value="AMINOGLYCOSIDE PHOSPHOTRANSFERASE DOMAIN-CONTAINING PROTEIN-RELATED"/>
    <property type="match status" value="1"/>
</dbReference>
<evidence type="ECO:0000256" key="1">
    <source>
        <dbReference type="ARBA" id="ARBA00038240"/>
    </source>
</evidence>
<comment type="caution">
    <text evidence="3">The sequence shown here is derived from an EMBL/GenBank/DDBJ whole genome shotgun (WGS) entry which is preliminary data.</text>
</comment>
<dbReference type="InterPro" id="IPR011009">
    <property type="entry name" value="Kinase-like_dom_sf"/>
</dbReference>
<reference evidence="3 4" key="1">
    <citation type="submission" date="2018-12" db="EMBL/GenBank/DDBJ databases">
        <title>Lysinibacillus antri sp. nov., isolated from a cave soil.</title>
        <authorList>
            <person name="Narsing Rao M.P."/>
            <person name="Zhang H."/>
            <person name="Dong Z.-Y."/>
            <person name="Niu X.-K."/>
            <person name="Zhang K."/>
            <person name="Fang B.-Z."/>
            <person name="Kang Y.-Q."/>
            <person name="Xiao M."/>
            <person name="Li W.-J."/>
        </authorList>
    </citation>
    <scope>NUCLEOTIDE SEQUENCE [LARGE SCALE GENOMIC DNA]</scope>
    <source>
        <strain evidence="3 4">SYSU K30002</strain>
    </source>
</reference>
<comment type="similarity">
    <text evidence="1">Belongs to the pseudomonas-type ThrB family.</text>
</comment>
<dbReference type="Pfam" id="PF01636">
    <property type="entry name" value="APH"/>
    <property type="match status" value="1"/>
</dbReference>
<sequence>MEQLNNIALDGVLQTFHDVAKESVKRYHFLNGAHVKMIDYSENATYLIQKEKEKYILRVNRPNYHSKEEIEAEINWLLTLHDESAIEVSLPIKADDATFVNSVEIHGITYHSSLFTFVDGKAPDEDKEEDLVRQFETIGKISATFHKYIIENHDQYKNYKRMTWDCETILGENPKWGKWQDGLGFTPERIALYNRASKTIKRKLEKFGKDKTRYGLIHSDLRLANLLLDGEKIKVIDFDDCGFSWYLHDLASSLSFIEHKPYVKDLIQSWLKGYSTIRTLTDEEIEMIPTFILMRRLQLISWIGSRDNDTARYFGEEYTIQSDPLVLDYLAKFEKK</sequence>
<dbReference type="InterPro" id="IPR050249">
    <property type="entry name" value="Pseudomonas-type_ThrB"/>
</dbReference>
<organism evidence="3 4">
    <name type="scientific">Lysinibacillus antri</name>
    <dbReference type="NCBI Taxonomy" id="2498145"/>
    <lineage>
        <taxon>Bacteria</taxon>
        <taxon>Bacillati</taxon>
        <taxon>Bacillota</taxon>
        <taxon>Bacilli</taxon>
        <taxon>Bacillales</taxon>
        <taxon>Bacillaceae</taxon>
        <taxon>Lysinibacillus</taxon>
    </lineage>
</organism>
<dbReference type="EMBL" id="RYYR01000003">
    <property type="protein sequence ID" value="RUL55886.1"/>
    <property type="molecule type" value="Genomic_DNA"/>
</dbReference>
<feature type="domain" description="Aminoglycoside phosphotransferase" evidence="2">
    <location>
        <begin position="42"/>
        <end position="276"/>
    </location>
</feature>
<name>A0A3S0RL77_9BACI</name>
<dbReference type="GO" id="GO:0004413">
    <property type="term" value="F:homoserine kinase activity"/>
    <property type="evidence" value="ECO:0007669"/>
    <property type="project" value="TreeGrafter"/>
</dbReference>
<gene>
    <name evidence="3" type="ORF">EK386_03460</name>
</gene>
<dbReference type="Gene3D" id="3.90.1200.10">
    <property type="match status" value="1"/>
</dbReference>
<keyword evidence="3" id="KW-0418">Kinase</keyword>
<evidence type="ECO:0000313" key="3">
    <source>
        <dbReference type="EMBL" id="RUL55886.1"/>
    </source>
</evidence>
<accession>A0A3S0RL77</accession>
<dbReference type="InterPro" id="IPR002575">
    <property type="entry name" value="Aminoglycoside_PTrfase"/>
</dbReference>
<keyword evidence="4" id="KW-1185">Reference proteome</keyword>
<dbReference type="Proteomes" id="UP000287910">
    <property type="component" value="Unassembled WGS sequence"/>
</dbReference>
<protein>
    <submittedName>
        <fullName evidence="3">Serine kinase</fullName>
    </submittedName>
</protein>
<evidence type="ECO:0000313" key="4">
    <source>
        <dbReference type="Proteomes" id="UP000287910"/>
    </source>
</evidence>
<dbReference type="AlphaFoldDB" id="A0A3S0RL77"/>